<comment type="caution">
    <text evidence="1">The sequence shown here is derived from an EMBL/GenBank/DDBJ whole genome shotgun (WGS) entry which is preliminary data.</text>
</comment>
<accession>G2DH86</accession>
<name>G2DH86_9GAMM</name>
<dbReference type="GO" id="GO:0006355">
    <property type="term" value="P:regulation of DNA-templated transcription"/>
    <property type="evidence" value="ECO:0007669"/>
    <property type="project" value="InterPro"/>
</dbReference>
<dbReference type="Gene3D" id="1.10.1220.10">
    <property type="entry name" value="Met repressor-like"/>
    <property type="match status" value="1"/>
</dbReference>
<proteinExistence type="predicted"/>
<sequence>MEREMKNIQRPKTLFVDPAIHKRLKLLAAERGTSVKDLVEAFVQAGLEQAEQKNAA</sequence>
<dbReference type="EMBL" id="AFOC01000117">
    <property type="protein sequence ID" value="EGV50032.1"/>
    <property type="molecule type" value="Genomic_DNA"/>
</dbReference>
<dbReference type="AlphaFoldDB" id="G2DH86"/>
<gene>
    <name evidence="1" type="ORF">Rifp1Sym_el00150</name>
</gene>
<evidence type="ECO:0000313" key="1">
    <source>
        <dbReference type="EMBL" id="EGV50032.1"/>
    </source>
</evidence>
<dbReference type="Proteomes" id="UP000004491">
    <property type="component" value="Unassembled WGS sequence"/>
</dbReference>
<evidence type="ECO:0000313" key="2">
    <source>
        <dbReference type="Proteomes" id="UP000004491"/>
    </source>
</evidence>
<reference evidence="1" key="1">
    <citation type="journal article" date="2011" name="ISME J.">
        <title>The endosymbionts of the deep-sea tubeworms Riftia pachyptila and Tevnia jerichonana share an identical physiology as revealed by proteogenomic analyses.</title>
        <authorList>
            <person name="Gardebrecht A."/>
            <person name="Markert S."/>
            <person name="Felbeck H."/>
            <person name="Thuermer A."/>
            <person name="Albrecht D."/>
            <person name="Wollherr A."/>
            <person name="Kabisch J."/>
            <person name="Lehmann R."/>
            <person name="Daniel R."/>
            <person name="Liesegang H."/>
            <person name="Hecker M."/>
            <person name="Sievert S.M."/>
            <person name="Schweder T."/>
        </authorList>
    </citation>
    <scope>NUCLEOTIDE SEQUENCE [LARGE SCALE GENOMIC DNA]</scope>
</reference>
<dbReference type="InterPro" id="IPR013321">
    <property type="entry name" value="Arc_rbn_hlx_hlx"/>
</dbReference>
<keyword evidence="2" id="KW-1185">Reference proteome</keyword>
<dbReference type="InterPro" id="IPR010985">
    <property type="entry name" value="Ribbon_hlx_hlx"/>
</dbReference>
<organism evidence="1 2">
    <name type="scientific">endosymbiont of Riftia pachyptila</name>
    <name type="common">vent Ph05</name>
    <dbReference type="NCBI Taxonomy" id="1048808"/>
    <lineage>
        <taxon>Bacteria</taxon>
        <taxon>Pseudomonadati</taxon>
        <taxon>Pseudomonadota</taxon>
        <taxon>Gammaproteobacteria</taxon>
        <taxon>sulfur-oxidizing symbionts</taxon>
    </lineage>
</organism>
<dbReference type="SUPFAM" id="SSF47598">
    <property type="entry name" value="Ribbon-helix-helix"/>
    <property type="match status" value="1"/>
</dbReference>
<protein>
    <submittedName>
        <fullName evidence="1">Uncharacterized protein</fullName>
    </submittedName>
</protein>